<dbReference type="KEGG" id="hqi:H9L05_21930"/>
<proteinExistence type="predicted"/>
<dbReference type="Proteomes" id="UP000516093">
    <property type="component" value="Plasmid p_unnamed2"/>
</dbReference>
<protein>
    <submittedName>
        <fullName evidence="2">DUF3408 domain-containing protein</fullName>
    </submittedName>
</protein>
<organism evidence="2 3">
    <name type="scientific">Hymenobacter qilianensis</name>
    <dbReference type="NCBI Taxonomy" id="1385715"/>
    <lineage>
        <taxon>Bacteria</taxon>
        <taxon>Pseudomonadati</taxon>
        <taxon>Bacteroidota</taxon>
        <taxon>Cytophagia</taxon>
        <taxon>Cytophagales</taxon>
        <taxon>Hymenobacteraceae</taxon>
        <taxon>Hymenobacter</taxon>
    </lineage>
</organism>
<reference evidence="2 3" key="1">
    <citation type="submission" date="2020-08" db="EMBL/GenBank/DDBJ databases">
        <title>Genome sequence of Hymenobacter qilianensis JCM 19763T.</title>
        <authorList>
            <person name="Hyun D.-W."/>
            <person name="Bae J.-W."/>
        </authorList>
    </citation>
    <scope>NUCLEOTIDE SEQUENCE [LARGE SCALE GENOMIC DNA]</scope>
    <source>
        <strain evidence="2 3">JCM 19763</strain>
        <plasmid evidence="2 3">p_unnamed2</plasmid>
    </source>
</reference>
<dbReference type="EMBL" id="CP060786">
    <property type="protein sequence ID" value="QNP54435.1"/>
    <property type="molecule type" value="Genomic_DNA"/>
</dbReference>
<gene>
    <name evidence="2" type="ORF">H9L05_21930</name>
</gene>
<evidence type="ECO:0000256" key="1">
    <source>
        <dbReference type="SAM" id="MobiDB-lite"/>
    </source>
</evidence>
<keyword evidence="3" id="KW-1185">Reference proteome</keyword>
<name>A0A7H0H1L9_9BACT</name>
<geneLocation type="plasmid" evidence="2 3">
    <name>p_unnamed2</name>
</geneLocation>
<dbReference type="Pfam" id="PF11888">
    <property type="entry name" value="DUF3408"/>
    <property type="match status" value="1"/>
</dbReference>
<dbReference type="RefSeq" id="WP_187734594.1">
    <property type="nucleotide sequence ID" value="NZ_BMFN01000006.1"/>
</dbReference>
<evidence type="ECO:0000313" key="2">
    <source>
        <dbReference type="EMBL" id="QNP54435.1"/>
    </source>
</evidence>
<feature type="compositionally biased region" description="Basic and acidic residues" evidence="1">
    <location>
        <begin position="57"/>
        <end position="73"/>
    </location>
</feature>
<feature type="region of interest" description="Disordered" evidence="1">
    <location>
        <begin position="1"/>
        <end position="88"/>
    </location>
</feature>
<accession>A0A7H0H1L9</accession>
<evidence type="ECO:0000313" key="3">
    <source>
        <dbReference type="Proteomes" id="UP000516093"/>
    </source>
</evidence>
<keyword evidence="2" id="KW-0614">Plasmid</keyword>
<dbReference type="InterPro" id="IPR021823">
    <property type="entry name" value="DUF3408"/>
</dbReference>
<sequence length="157" mass="17256">MAKSAAPDVNAFVSSFARHRQPAAPETDSAPESEPAMQALPAPDSAPEIAPAASSLKVERPEEAERKGRKELPPAEQAGRADYPESFLYRGREKKNKAVYITEDAHRTLSAISQASDNIPLADLLANIITHHFETFGPDIRAFLAEQEKKNRKRLLI</sequence>
<dbReference type="AlphaFoldDB" id="A0A7H0H1L9"/>